<dbReference type="PROSITE" id="PS00307">
    <property type="entry name" value="LECTIN_LEGUME_BETA"/>
    <property type="match status" value="1"/>
</dbReference>
<dbReference type="Gene3D" id="2.60.120.200">
    <property type="match status" value="1"/>
</dbReference>
<dbReference type="GO" id="GO:0030246">
    <property type="term" value="F:carbohydrate binding"/>
    <property type="evidence" value="ECO:0007669"/>
    <property type="project" value="UniProtKB-KW"/>
</dbReference>
<comment type="similarity">
    <text evidence="1">Belongs to the leguminous lectin family.</text>
</comment>
<dbReference type="PANTHER" id="PTHR32401">
    <property type="entry name" value="CONCANAVALIN A-LIKE LECTIN FAMILY PROTEIN"/>
    <property type="match status" value="1"/>
</dbReference>
<protein>
    <submittedName>
        <fullName evidence="4">Lectin receptor kinase</fullName>
    </submittedName>
</protein>
<keyword evidence="4" id="KW-0418">Kinase</keyword>
<reference evidence="4" key="1">
    <citation type="journal article" date="2023" name="Science">
        <title>Elucidation of the pathway for biosynthesis of saponin adjuvants from the soapbark tree.</title>
        <authorList>
            <person name="Reed J."/>
            <person name="Orme A."/>
            <person name="El-Demerdash A."/>
            <person name="Owen C."/>
            <person name="Martin L.B.B."/>
            <person name="Misra R.C."/>
            <person name="Kikuchi S."/>
            <person name="Rejzek M."/>
            <person name="Martin A.C."/>
            <person name="Harkess A."/>
            <person name="Leebens-Mack J."/>
            <person name="Louveau T."/>
            <person name="Stephenson M.J."/>
            <person name="Osbourn A."/>
        </authorList>
    </citation>
    <scope>NUCLEOTIDE SEQUENCE</scope>
    <source>
        <strain evidence="4">S10</strain>
    </source>
</reference>
<dbReference type="GO" id="GO:0016301">
    <property type="term" value="F:kinase activity"/>
    <property type="evidence" value="ECO:0007669"/>
    <property type="project" value="UniProtKB-KW"/>
</dbReference>
<keyword evidence="2" id="KW-0430">Lectin</keyword>
<name>A0AAD7KR72_QUISA</name>
<dbReference type="InterPro" id="IPR019825">
    <property type="entry name" value="Lectin_legB_Mn/Ca_BS"/>
</dbReference>
<evidence type="ECO:0000313" key="4">
    <source>
        <dbReference type="EMBL" id="KAJ7943771.1"/>
    </source>
</evidence>
<dbReference type="Proteomes" id="UP001163823">
    <property type="component" value="Chromosome 14"/>
</dbReference>
<keyword evidence="4" id="KW-0675">Receptor</keyword>
<dbReference type="PANTHER" id="PTHR32401:SF47">
    <property type="entry name" value="LEGUME LECTIN DOMAIN-CONTAINING PROTEIN"/>
    <property type="match status" value="1"/>
</dbReference>
<comment type="caution">
    <text evidence="4">The sequence shown here is derived from an EMBL/GenBank/DDBJ whole genome shotgun (WGS) entry which is preliminary data.</text>
</comment>
<keyword evidence="5" id="KW-1185">Reference proteome</keyword>
<gene>
    <name evidence="4" type="ORF">O6P43_033278</name>
</gene>
<dbReference type="EMBL" id="JARAOO010000014">
    <property type="protein sequence ID" value="KAJ7943771.1"/>
    <property type="molecule type" value="Genomic_DNA"/>
</dbReference>
<dbReference type="InterPro" id="IPR050258">
    <property type="entry name" value="Leguminous_Lectin"/>
</dbReference>
<proteinExistence type="inferred from homology"/>
<sequence length="161" mass="17748">MVMGYPSSLQPFIDSSIPYNSSGRFLGFFPPETAFDTSKNQILAVEFDTHSNYWDPSFAHTGIDVNSIISAANAKWYSHINSNTTDGSIANASTSYDSSSKNLSVFVSYPNDPVFSGNFSVSYVIDLRRILPRWARIGFSASTGRLSALHNLLSWSFSSSF</sequence>
<organism evidence="4 5">
    <name type="scientific">Quillaja saponaria</name>
    <name type="common">Soap bark tree</name>
    <dbReference type="NCBI Taxonomy" id="32244"/>
    <lineage>
        <taxon>Eukaryota</taxon>
        <taxon>Viridiplantae</taxon>
        <taxon>Streptophyta</taxon>
        <taxon>Embryophyta</taxon>
        <taxon>Tracheophyta</taxon>
        <taxon>Spermatophyta</taxon>
        <taxon>Magnoliopsida</taxon>
        <taxon>eudicotyledons</taxon>
        <taxon>Gunneridae</taxon>
        <taxon>Pentapetalae</taxon>
        <taxon>rosids</taxon>
        <taxon>fabids</taxon>
        <taxon>Fabales</taxon>
        <taxon>Quillajaceae</taxon>
        <taxon>Quillaja</taxon>
    </lineage>
</organism>
<dbReference type="Pfam" id="PF00139">
    <property type="entry name" value="Lectin_legB"/>
    <property type="match status" value="1"/>
</dbReference>
<dbReference type="AlphaFoldDB" id="A0AAD7KR72"/>
<dbReference type="KEGG" id="qsa:O6P43_033278"/>
<evidence type="ECO:0000259" key="3">
    <source>
        <dbReference type="Pfam" id="PF00139"/>
    </source>
</evidence>
<evidence type="ECO:0000313" key="5">
    <source>
        <dbReference type="Proteomes" id="UP001163823"/>
    </source>
</evidence>
<dbReference type="InterPro" id="IPR013320">
    <property type="entry name" value="ConA-like_dom_sf"/>
</dbReference>
<evidence type="ECO:0000256" key="2">
    <source>
        <dbReference type="ARBA" id="ARBA00022734"/>
    </source>
</evidence>
<dbReference type="SUPFAM" id="SSF49899">
    <property type="entry name" value="Concanavalin A-like lectins/glucanases"/>
    <property type="match status" value="1"/>
</dbReference>
<dbReference type="InterPro" id="IPR001220">
    <property type="entry name" value="Legume_lectin_dom"/>
</dbReference>
<evidence type="ECO:0000256" key="1">
    <source>
        <dbReference type="ARBA" id="ARBA00007606"/>
    </source>
</evidence>
<keyword evidence="4" id="KW-0808">Transferase</keyword>
<feature type="domain" description="Legume lectin" evidence="3">
    <location>
        <begin position="15"/>
        <end position="160"/>
    </location>
</feature>
<accession>A0AAD7KR72</accession>